<feature type="transmembrane region" description="Helical" evidence="1">
    <location>
        <begin position="97"/>
        <end position="115"/>
    </location>
</feature>
<feature type="transmembrane region" description="Helical" evidence="1">
    <location>
        <begin position="267"/>
        <end position="284"/>
    </location>
</feature>
<dbReference type="HOGENOM" id="CLU_001265_7_2_6"/>
<feature type="transmembrane region" description="Helical" evidence="1">
    <location>
        <begin position="158"/>
        <end position="175"/>
    </location>
</feature>
<dbReference type="PANTHER" id="PTHR23537">
    <property type="match status" value="1"/>
</dbReference>
<feature type="transmembrane region" description="Helical" evidence="1">
    <location>
        <begin position="321"/>
        <end position="348"/>
    </location>
</feature>
<proteinExistence type="predicted"/>
<dbReference type="Pfam" id="PF06779">
    <property type="entry name" value="MFS_4"/>
    <property type="match status" value="1"/>
</dbReference>
<dbReference type="PATRIC" id="fig|1239307.3.peg.1541"/>
<dbReference type="InterPro" id="IPR036259">
    <property type="entry name" value="MFS_trans_sf"/>
</dbReference>
<evidence type="ECO:0000256" key="1">
    <source>
        <dbReference type="SAM" id="Phobius"/>
    </source>
</evidence>
<reference evidence="3 4" key="2">
    <citation type="journal article" date="2014" name="Genome Biol. Evol.">
        <title>Genome degeneration and adaptation in a nascent stage of symbiosis.</title>
        <authorList>
            <person name="Oakeson K.F."/>
            <person name="Gil R."/>
            <person name="Clayton A.L."/>
            <person name="Dunn D.M."/>
            <person name="von Niederhausern A.C."/>
            <person name="Hamil C."/>
            <person name="Aoyagi A."/>
            <person name="Duval B."/>
            <person name="Baca A."/>
            <person name="Silva F.J."/>
            <person name="Vallier A."/>
            <person name="Jackson D.G."/>
            <person name="Latorre A."/>
            <person name="Weiss R.B."/>
            <person name="Heddi A."/>
            <person name="Moya A."/>
            <person name="Dale C."/>
        </authorList>
    </citation>
    <scope>NUCLEOTIDE SEQUENCE [LARGE SCALE GENOMIC DNA]</scope>
    <source>
        <strain evidence="3 4">HS1</strain>
    </source>
</reference>
<feature type="transmembrane region" description="Helical" evidence="1">
    <location>
        <begin position="70"/>
        <end position="91"/>
    </location>
</feature>
<dbReference type="Proteomes" id="UP000019028">
    <property type="component" value="Chromosome"/>
</dbReference>
<feature type="transmembrane region" description="Helical" evidence="1">
    <location>
        <begin position="205"/>
        <end position="226"/>
    </location>
</feature>
<dbReference type="InterPro" id="IPR010645">
    <property type="entry name" value="MFS_4"/>
</dbReference>
<dbReference type="Gene3D" id="1.20.1250.20">
    <property type="entry name" value="MFS general substrate transporter like domains"/>
    <property type="match status" value="1"/>
</dbReference>
<evidence type="ECO:0000313" key="2">
    <source>
        <dbReference type="EMBL" id="AFW03685.1"/>
    </source>
</evidence>
<feature type="transmembrane region" description="Helical" evidence="1">
    <location>
        <begin position="354"/>
        <end position="371"/>
    </location>
</feature>
<keyword evidence="1" id="KW-0812">Transmembrane</keyword>
<evidence type="ECO:0000313" key="3">
    <source>
        <dbReference type="EMBL" id="AHF76484.1"/>
    </source>
</evidence>
<dbReference type="KEGG" id="sod:Sant_1426"/>
<feature type="transmembrane region" description="Helical" evidence="1">
    <location>
        <begin position="290"/>
        <end position="309"/>
    </location>
</feature>
<feature type="transmembrane region" description="Helical" evidence="1">
    <location>
        <begin position="39"/>
        <end position="58"/>
    </location>
</feature>
<dbReference type="GO" id="GO:0005886">
    <property type="term" value="C:plasma membrane"/>
    <property type="evidence" value="ECO:0007669"/>
    <property type="project" value="TreeGrafter"/>
</dbReference>
<keyword evidence="1" id="KW-1133">Transmembrane helix</keyword>
<feature type="transmembrane region" description="Helical" evidence="1">
    <location>
        <begin position="238"/>
        <end position="255"/>
    </location>
</feature>
<reference evidence="2" key="3">
    <citation type="journal article" date="2015" name="Int. J. Syst. Evol. Microbiol.">
        <title>Phenotypic characterization of Sodalis praecaptivus sp. nov., a close non-insect-associated member of the Sodalis-allied lineage of insect endosymbionts.</title>
        <authorList>
            <person name="Chari A."/>
            <person name="Oakeson K.F."/>
            <person name="Enomoto S."/>
            <person name="Jackson D.G."/>
            <person name="Fisher M.A."/>
            <person name="Dale C."/>
        </authorList>
    </citation>
    <scope>NUCLEOTIDE SEQUENCE</scope>
    <source>
        <strain evidence="2">HS</strain>
    </source>
</reference>
<accession>K7TG08</accession>
<dbReference type="EMBL" id="JX444569">
    <property type="protein sequence ID" value="AFW03685.1"/>
    <property type="molecule type" value="Genomic_DNA"/>
</dbReference>
<gene>
    <name evidence="3" type="primary">yjiJ</name>
    <name evidence="3" type="ORF">Sant_1426</name>
</gene>
<organism evidence="2">
    <name type="scientific">Sodalis praecaptivus</name>
    <dbReference type="NCBI Taxonomy" id="1239307"/>
    <lineage>
        <taxon>Bacteria</taxon>
        <taxon>Pseudomonadati</taxon>
        <taxon>Pseudomonadota</taxon>
        <taxon>Gammaproteobacteria</taxon>
        <taxon>Enterobacterales</taxon>
        <taxon>Bruguierivoracaceae</taxon>
        <taxon>Sodalis</taxon>
    </lineage>
</organism>
<dbReference type="EMBL" id="CP006569">
    <property type="protein sequence ID" value="AHF76484.1"/>
    <property type="molecule type" value="Genomic_DNA"/>
</dbReference>
<feature type="transmembrane region" description="Helical" evidence="1">
    <location>
        <begin position="127"/>
        <end position="152"/>
    </location>
</feature>
<protein>
    <submittedName>
        <fullName evidence="2">MFS-family transporter</fullName>
    </submittedName>
</protein>
<dbReference type="SUPFAM" id="SSF103473">
    <property type="entry name" value="MFS general substrate transporter"/>
    <property type="match status" value="1"/>
</dbReference>
<evidence type="ECO:0000313" key="4">
    <source>
        <dbReference type="Proteomes" id="UP000019028"/>
    </source>
</evidence>
<dbReference type="RefSeq" id="WP_038668350.1">
    <property type="nucleotide sequence ID" value="NZ_CP006569.1"/>
</dbReference>
<sequence>MAIKVALSGFLALLVAMGIGRFAFTPQVPLMIADGQLTLTSAALVAAFNYLGYLLGAFDAMRARRGLEKRLWFGVWGAVALTVLSACAHQLWSHAALRLIIGWASGWAMVLVAAWTNDQLLRLRRPALSAAVFAGPGAGIFVSGMLAMLLHYCRVDAATAWLVYGAVAAVLIAIISRNLPRSGTLVHPTQAVSLPTLSLPLKKLVWSYSLAGFGYILPATFLSQMAAQRFPGSAFGQWVWPVFGAASVAGIVLGILTRHRLSAGRRLALTLWAQGLGVLLMISLPGIGSLIVGALLTGGGFLSVVQLTLECSRRQAPDHLRYMAGLLTCGYALGQLAGPVLSAVSTWLTGRLEPALLASMLALAVAGILAWRQP</sequence>
<dbReference type="AlphaFoldDB" id="K7TG08"/>
<keyword evidence="4" id="KW-1185">Reference proteome</keyword>
<dbReference type="PANTHER" id="PTHR23537:SF1">
    <property type="entry name" value="SUGAR TRANSPORTER"/>
    <property type="match status" value="1"/>
</dbReference>
<dbReference type="OrthoDB" id="9797953at2"/>
<reference evidence="2" key="1">
    <citation type="submission" date="2012-07" db="EMBL/GenBank/DDBJ databases">
        <title>A Novel Human-Wound Derived Bacterium Provides Insights into the Evolutionary Origins of Mutualistic Insect-Bacterial Symbioses.</title>
        <authorList>
            <person name="Clayton A.L."/>
            <person name="Oakeson K.F."/>
            <person name="Gutin M."/>
            <person name="Pontes A."/>
            <person name="Dunn D.M."/>
            <person name="von Niederhausern A.C."/>
            <person name="Weiss R.B."/>
            <person name="Fisher M."/>
            <person name="Dale C."/>
        </authorList>
    </citation>
    <scope>NUCLEOTIDE SEQUENCE</scope>
    <source>
        <strain evidence="2">HS</strain>
    </source>
</reference>
<keyword evidence="1" id="KW-0472">Membrane</keyword>
<name>K7TG08_9GAMM</name>